<feature type="transmembrane region" description="Helical" evidence="1">
    <location>
        <begin position="444"/>
        <end position="465"/>
    </location>
</feature>
<feature type="transmembrane region" description="Helical" evidence="1">
    <location>
        <begin position="332"/>
        <end position="353"/>
    </location>
</feature>
<dbReference type="EMBL" id="CBIT010000175">
    <property type="protein sequence ID" value="CDE33411.1"/>
    <property type="molecule type" value="Genomic_DNA"/>
</dbReference>
<dbReference type="AlphaFoldDB" id="R7H266"/>
<dbReference type="Proteomes" id="UP000018072">
    <property type="component" value="Unassembled WGS sequence"/>
</dbReference>
<protein>
    <submittedName>
        <fullName evidence="2">Uncharacterized protein</fullName>
    </submittedName>
</protein>
<feature type="transmembrane region" description="Helical" evidence="1">
    <location>
        <begin position="185"/>
        <end position="204"/>
    </location>
</feature>
<dbReference type="InterPro" id="IPR043742">
    <property type="entry name" value="DUF5687"/>
</dbReference>
<feature type="transmembrane region" description="Helical" evidence="1">
    <location>
        <begin position="158"/>
        <end position="176"/>
    </location>
</feature>
<name>R7H266_9BACT</name>
<comment type="caution">
    <text evidence="2">The sequence shown here is derived from an EMBL/GenBank/DDBJ whole genome shotgun (WGS) entry which is preliminary data.</text>
</comment>
<keyword evidence="1" id="KW-0812">Transmembrane</keyword>
<organism evidence="2">
    <name type="scientific">Leyella stercorea CAG:629</name>
    <dbReference type="NCBI Taxonomy" id="1263103"/>
    <lineage>
        <taxon>Bacteria</taxon>
        <taxon>Pseudomonadati</taxon>
        <taxon>Bacteroidota</taxon>
        <taxon>Bacteroidia</taxon>
        <taxon>Bacteroidales</taxon>
        <taxon>Prevotellaceae</taxon>
        <taxon>Leyella</taxon>
    </lineage>
</organism>
<feature type="transmembrane region" description="Helical" evidence="1">
    <location>
        <begin position="471"/>
        <end position="492"/>
    </location>
</feature>
<reference evidence="2" key="1">
    <citation type="submission" date="2012-11" db="EMBL/GenBank/DDBJ databases">
        <title>Dependencies among metagenomic species, viruses, plasmids and units of genetic variation.</title>
        <authorList>
            <person name="Nielsen H.B."/>
            <person name="Almeida M."/>
            <person name="Juncker A.S."/>
            <person name="Rasmussen S."/>
            <person name="Li J."/>
            <person name="Sunagawa S."/>
            <person name="Plichta D."/>
            <person name="Gautier L."/>
            <person name="Le Chatelier E."/>
            <person name="Peletier E."/>
            <person name="Bonde I."/>
            <person name="Nielsen T."/>
            <person name="Manichanh C."/>
            <person name="Arumugam M."/>
            <person name="Batto J."/>
            <person name="Santos M.B.Q.D."/>
            <person name="Blom N."/>
            <person name="Borruel N."/>
            <person name="Burgdorf K.S."/>
            <person name="Boumezbeur F."/>
            <person name="Casellas F."/>
            <person name="Dore J."/>
            <person name="Guarner F."/>
            <person name="Hansen T."/>
            <person name="Hildebrand F."/>
            <person name="Kaas R.S."/>
            <person name="Kennedy S."/>
            <person name="Kristiansen K."/>
            <person name="Kultima J.R."/>
            <person name="Leonard P."/>
            <person name="Levenez F."/>
            <person name="Lund O."/>
            <person name="Moumen B."/>
            <person name="Le Paslier D."/>
            <person name="Pons N."/>
            <person name="Pedersen O."/>
            <person name="Prifti E."/>
            <person name="Qin J."/>
            <person name="Raes J."/>
            <person name="Tap J."/>
            <person name="Tims S."/>
            <person name="Ussery D.W."/>
            <person name="Yamada T."/>
            <person name="MetaHit consortium"/>
            <person name="Renault P."/>
            <person name="Sicheritz-Ponten T."/>
            <person name="Bork P."/>
            <person name="Wang J."/>
            <person name="Brunak S."/>
            <person name="Ehrlich S.D."/>
        </authorList>
    </citation>
    <scope>NUCLEOTIDE SEQUENCE [LARGE SCALE GENOMIC DNA]</scope>
</reference>
<proteinExistence type="predicted"/>
<dbReference type="Pfam" id="PF18940">
    <property type="entry name" value="DUF5687"/>
    <property type="match status" value="1"/>
</dbReference>
<feature type="transmembrane region" description="Helical" evidence="1">
    <location>
        <begin position="374"/>
        <end position="393"/>
    </location>
</feature>
<feature type="transmembrane region" description="Helical" evidence="1">
    <location>
        <begin position="133"/>
        <end position="152"/>
    </location>
</feature>
<sequence>MASDKYNMKCTIPKFELIRLLLRHRRLADDRSLSAKENKFAKFFILFSILIIVIYLMGLAVGLSLIVNSDITATATENLCIGIPFLLLVDFNMRFTMQQTPAHIIKPYILLPLSRYTCIDAFIYSSLISKGNFVWFAFFLPYALMSIVFSYGLATATLTMLLCLVLILINSQWYSIARTLINRSVIWWILPIIIYGIEAMPLYIGSNAGWNQFCSLYSTVGTMLDKHNVLPIFIAIVVLVGITAFNRRLQYVSIERELMRTEVKKSVKKVNRFAFFEKYGEIGLFMQLEMKLLLRNATPKKALKSGFFTMAMICAFIVLSDVYDSSGMTNFWGLYAFMIFGTMNLLGLMSYEGNYIDCMLTHRENILSLLKAKYVFYSLLLIAPFLLMLPAVISGKWSLLMLVSYLIFTMGFQYFIAFQTAVYNKITVPLNTKMTDKAGLKTNYIQLVLVAIVFIVPNILVNILQSLFSENIAYLTMLLIGLGFIATHRLWLRNVYNRLMKRKYENLEGFISSRQ</sequence>
<feature type="transmembrane region" description="Helical" evidence="1">
    <location>
        <begin position="71"/>
        <end position="89"/>
    </location>
</feature>
<evidence type="ECO:0000256" key="1">
    <source>
        <dbReference type="SAM" id="Phobius"/>
    </source>
</evidence>
<gene>
    <name evidence="2" type="ORF">BN741_01593</name>
</gene>
<accession>R7H266</accession>
<keyword evidence="1" id="KW-1133">Transmembrane helix</keyword>
<feature type="transmembrane region" description="Helical" evidence="1">
    <location>
        <begin position="399"/>
        <end position="423"/>
    </location>
</feature>
<dbReference type="STRING" id="1263103.BN741_01593"/>
<feature type="transmembrane region" description="Helical" evidence="1">
    <location>
        <begin position="302"/>
        <end position="320"/>
    </location>
</feature>
<feature type="transmembrane region" description="Helical" evidence="1">
    <location>
        <begin position="229"/>
        <end position="246"/>
    </location>
</feature>
<evidence type="ECO:0000313" key="2">
    <source>
        <dbReference type="EMBL" id="CDE33411.1"/>
    </source>
</evidence>
<feature type="transmembrane region" description="Helical" evidence="1">
    <location>
        <begin position="43"/>
        <end position="65"/>
    </location>
</feature>
<keyword evidence="1" id="KW-0472">Membrane</keyword>